<evidence type="ECO:0000313" key="2">
    <source>
        <dbReference type="EMBL" id="EER35598.1"/>
    </source>
</evidence>
<dbReference type="GeneID" id="8302136"/>
<dbReference type="AlphaFoldDB" id="C5M2P8"/>
<name>C5M2P8_CANTT</name>
<dbReference type="KEGG" id="ctp:CTRG_00337"/>
<reference evidence="2 3" key="1">
    <citation type="journal article" date="2009" name="Nature">
        <title>Evolution of pathogenicity and sexual reproduction in eight Candida genomes.</title>
        <authorList>
            <person name="Butler G."/>
            <person name="Rasmussen M.D."/>
            <person name="Lin M.F."/>
            <person name="Santos M.A."/>
            <person name="Sakthikumar S."/>
            <person name="Munro C.A."/>
            <person name="Rheinbay E."/>
            <person name="Grabherr M."/>
            <person name="Forche A."/>
            <person name="Reedy J.L."/>
            <person name="Agrafioti I."/>
            <person name="Arnaud M.B."/>
            <person name="Bates S."/>
            <person name="Brown A.J."/>
            <person name="Brunke S."/>
            <person name="Costanzo M.C."/>
            <person name="Fitzpatrick D.A."/>
            <person name="de Groot P.W."/>
            <person name="Harris D."/>
            <person name="Hoyer L.L."/>
            <person name="Hube B."/>
            <person name="Klis F.M."/>
            <person name="Kodira C."/>
            <person name="Lennard N."/>
            <person name="Logue M.E."/>
            <person name="Martin R."/>
            <person name="Neiman A.M."/>
            <person name="Nikolaou E."/>
            <person name="Quail M.A."/>
            <person name="Quinn J."/>
            <person name="Santos M.C."/>
            <person name="Schmitzberger F.F."/>
            <person name="Sherlock G."/>
            <person name="Shah P."/>
            <person name="Silverstein K.A."/>
            <person name="Skrzypek M.S."/>
            <person name="Soll D."/>
            <person name="Staggs R."/>
            <person name="Stansfield I."/>
            <person name="Stumpf M.P."/>
            <person name="Sudbery P.E."/>
            <person name="Srikantha T."/>
            <person name="Zeng Q."/>
            <person name="Berman J."/>
            <person name="Berriman M."/>
            <person name="Heitman J."/>
            <person name="Gow N.A."/>
            <person name="Lorenz M.C."/>
            <person name="Birren B.W."/>
            <person name="Kellis M."/>
            <person name="Cuomo C.A."/>
        </authorList>
    </citation>
    <scope>NUCLEOTIDE SEQUENCE [LARGE SCALE GENOMIC DNA]</scope>
    <source>
        <strain evidence="3">ATCC MYA-3404 / T1</strain>
    </source>
</reference>
<dbReference type="Proteomes" id="UP000002037">
    <property type="component" value="Unassembled WGS sequence"/>
</dbReference>
<sequence>MVVQESKRNSLLLSLKRSSGSFSSTTSSSTANSVSCRCSSTKSNHSTRLTSLRHKCSTIKLKLKRNSTYIKNTDEEIMCYDPDDATIVARYSEEMFHTTHKCFRCPTERISLDELADSALNAVCCQVTNEKESSYVECDAEYEFEAEVESESESEVEVESEVEELETLSITTIELQLPLLPISDESLVEFWEKFCEEYKPTE</sequence>
<protein>
    <submittedName>
        <fullName evidence="2">Uncharacterized protein</fullName>
    </submittedName>
</protein>
<gene>
    <name evidence="2" type="ORF">CTRG_00337</name>
</gene>
<accession>C5M2P8</accession>
<dbReference type="HOGENOM" id="CLU_080199_0_0_1"/>
<dbReference type="EMBL" id="GG692395">
    <property type="protein sequence ID" value="EER35598.1"/>
    <property type="molecule type" value="Genomic_DNA"/>
</dbReference>
<evidence type="ECO:0000256" key="1">
    <source>
        <dbReference type="SAM" id="MobiDB-lite"/>
    </source>
</evidence>
<feature type="region of interest" description="Disordered" evidence="1">
    <location>
        <begin position="19"/>
        <end position="44"/>
    </location>
</feature>
<proteinExistence type="predicted"/>
<dbReference type="RefSeq" id="XP_002545556.1">
    <property type="nucleotide sequence ID" value="XM_002545510.1"/>
</dbReference>
<evidence type="ECO:0000313" key="3">
    <source>
        <dbReference type="Proteomes" id="UP000002037"/>
    </source>
</evidence>
<dbReference type="VEuPathDB" id="FungiDB:CTRG_00337"/>
<organism evidence="2 3">
    <name type="scientific">Candida tropicalis (strain ATCC MYA-3404 / T1)</name>
    <name type="common">Yeast</name>
    <dbReference type="NCBI Taxonomy" id="294747"/>
    <lineage>
        <taxon>Eukaryota</taxon>
        <taxon>Fungi</taxon>
        <taxon>Dikarya</taxon>
        <taxon>Ascomycota</taxon>
        <taxon>Saccharomycotina</taxon>
        <taxon>Pichiomycetes</taxon>
        <taxon>Debaryomycetaceae</taxon>
        <taxon>Candida/Lodderomyces clade</taxon>
        <taxon>Candida</taxon>
    </lineage>
</organism>
<keyword evidence="3" id="KW-1185">Reference proteome</keyword>
<feature type="compositionally biased region" description="Low complexity" evidence="1">
    <location>
        <begin position="19"/>
        <end position="40"/>
    </location>
</feature>